<dbReference type="SUPFAM" id="SSF51905">
    <property type="entry name" value="FAD/NAD(P)-binding domain"/>
    <property type="match status" value="2"/>
</dbReference>
<comment type="cofactor">
    <cofactor evidence="6">
        <name>FAD</name>
        <dbReference type="ChEBI" id="CHEBI:57692"/>
    </cofactor>
</comment>
<dbReference type="Pfam" id="PF00743">
    <property type="entry name" value="FMO-like"/>
    <property type="match status" value="2"/>
</dbReference>
<dbReference type="InterPro" id="IPR000960">
    <property type="entry name" value="Flavin_mOase"/>
</dbReference>
<gene>
    <name evidence="8" type="primary">LOC106819215</name>
</gene>
<comment type="similarity">
    <text evidence="1 6">Belongs to the FMO family.</text>
</comment>
<dbReference type="GeneID" id="106819215"/>
<evidence type="ECO:0000256" key="6">
    <source>
        <dbReference type="RuleBase" id="RU361177"/>
    </source>
</evidence>
<sequence>MVAYRLYMAPLRVAVIGAGPSGLSAARLLASRPQDFDFEVYERGDNIGGTWMYSEKTGLTENGYPVHSSIYKNLITNLPTDVMEFPDFPFPSDSKKFMHWKEVRDYIFAYADQFNLRKDIQLNTDVKSVKRITTKPVPSEAAHQSPNRPQWLVRTTALQGGGSKEKVFDAVLVCSGHYSVPHYPDIPGQESFNGVHLHSHDYRHPEPYAGKRVLLMGAFQSAFDIMKDLYPHASEVIISLSELDGLCLGELYKKGLLPHNVRTTTFPQAINGSVVTFTDGDTLEPDVIIFCTGYEYSFPFLDASCDVTVSEGKRIQPLFKHMIHSRYHTLMFIGMPFTGLEFPLAYLQVPIALMILDGSLALPSEQDINKETEADYRDRLASGQKPRHAHKYAFPPRWSYTVYCDEIATFAKIDNVMQPKYRSFEVVIAAMLKNMMTYRDYSVSDSHLECHHSP</sequence>
<keyword evidence="2 6" id="KW-0285">Flavoprotein</keyword>
<name>A0ABM1F4H7_PRICU</name>
<evidence type="ECO:0000256" key="4">
    <source>
        <dbReference type="ARBA" id="ARBA00022857"/>
    </source>
</evidence>
<keyword evidence="5 6" id="KW-0560">Oxidoreductase</keyword>
<dbReference type="PIRSF" id="PIRSF000332">
    <property type="entry name" value="FMO"/>
    <property type="match status" value="1"/>
</dbReference>
<evidence type="ECO:0000256" key="3">
    <source>
        <dbReference type="ARBA" id="ARBA00022827"/>
    </source>
</evidence>
<evidence type="ECO:0000313" key="7">
    <source>
        <dbReference type="Proteomes" id="UP000695022"/>
    </source>
</evidence>
<dbReference type="InterPro" id="IPR036188">
    <property type="entry name" value="FAD/NAD-bd_sf"/>
</dbReference>
<keyword evidence="6" id="KW-0503">Monooxygenase</keyword>
<accession>A0ABM1F4H7</accession>
<protein>
    <recommendedName>
        <fullName evidence="6">Flavin-containing monooxygenase</fullName>
        <ecNumber evidence="6">1.-.-.-</ecNumber>
    </recommendedName>
</protein>
<dbReference type="InterPro" id="IPR020946">
    <property type="entry name" value="Flavin_mOase-like"/>
</dbReference>
<proteinExistence type="inferred from homology"/>
<dbReference type="EC" id="1.-.-.-" evidence="6"/>
<evidence type="ECO:0000256" key="2">
    <source>
        <dbReference type="ARBA" id="ARBA00022630"/>
    </source>
</evidence>
<dbReference type="Gene3D" id="3.50.50.60">
    <property type="entry name" value="FAD/NAD(P)-binding domain"/>
    <property type="match status" value="2"/>
</dbReference>
<dbReference type="InterPro" id="IPR050346">
    <property type="entry name" value="FMO-like"/>
</dbReference>
<dbReference type="Proteomes" id="UP000695022">
    <property type="component" value="Unplaced"/>
</dbReference>
<dbReference type="PRINTS" id="PR00370">
    <property type="entry name" value="FMOXYGENASE"/>
</dbReference>
<evidence type="ECO:0000256" key="5">
    <source>
        <dbReference type="ARBA" id="ARBA00023002"/>
    </source>
</evidence>
<dbReference type="PANTHER" id="PTHR23023">
    <property type="entry name" value="DIMETHYLANILINE MONOOXYGENASE"/>
    <property type="match status" value="1"/>
</dbReference>
<dbReference type="RefSeq" id="XP_014679348.1">
    <property type="nucleotide sequence ID" value="XM_014823862.1"/>
</dbReference>
<reference evidence="8" key="1">
    <citation type="submission" date="2025-08" db="UniProtKB">
        <authorList>
            <consortium name="RefSeq"/>
        </authorList>
    </citation>
    <scope>IDENTIFICATION</scope>
</reference>
<keyword evidence="7" id="KW-1185">Reference proteome</keyword>
<organism evidence="7 8">
    <name type="scientific">Priapulus caudatus</name>
    <name type="common">Priapulid worm</name>
    <dbReference type="NCBI Taxonomy" id="37621"/>
    <lineage>
        <taxon>Eukaryota</taxon>
        <taxon>Metazoa</taxon>
        <taxon>Ecdysozoa</taxon>
        <taxon>Scalidophora</taxon>
        <taxon>Priapulida</taxon>
        <taxon>Priapulimorpha</taxon>
        <taxon>Priapulimorphida</taxon>
        <taxon>Priapulidae</taxon>
        <taxon>Priapulus</taxon>
    </lineage>
</organism>
<evidence type="ECO:0000256" key="1">
    <source>
        <dbReference type="ARBA" id="ARBA00009183"/>
    </source>
</evidence>
<evidence type="ECO:0000313" key="8">
    <source>
        <dbReference type="RefSeq" id="XP_014679348.1"/>
    </source>
</evidence>
<keyword evidence="4" id="KW-0521">NADP</keyword>
<keyword evidence="3 6" id="KW-0274">FAD</keyword>